<name>A0AAE1D4D3_9GAST</name>
<keyword evidence="3" id="KW-1185">Reference proteome</keyword>
<dbReference type="AlphaFoldDB" id="A0AAE1D4D3"/>
<gene>
    <name evidence="2" type="ORF">RRG08_048873</name>
</gene>
<evidence type="ECO:0000313" key="2">
    <source>
        <dbReference type="EMBL" id="KAK3756827.1"/>
    </source>
</evidence>
<accession>A0AAE1D4D3</accession>
<evidence type="ECO:0000313" key="3">
    <source>
        <dbReference type="Proteomes" id="UP001283361"/>
    </source>
</evidence>
<proteinExistence type="predicted"/>
<dbReference type="GO" id="GO:0003700">
    <property type="term" value="F:DNA-binding transcription factor activity"/>
    <property type="evidence" value="ECO:0007669"/>
    <property type="project" value="InterPro"/>
</dbReference>
<dbReference type="Pfam" id="PF15299">
    <property type="entry name" value="ALS2CR8"/>
    <property type="match status" value="2"/>
</dbReference>
<evidence type="ECO:0000256" key="1">
    <source>
        <dbReference type="SAM" id="MobiDB-lite"/>
    </source>
</evidence>
<dbReference type="EMBL" id="JAWDGP010005460">
    <property type="protein sequence ID" value="KAK3756827.1"/>
    <property type="molecule type" value="Genomic_DNA"/>
</dbReference>
<sequence length="746" mass="85876">MLKVEHLFLLERPEEKRMEAKSSKEEEKPLCAPKQSKSISERELRKRARKLDLAPILGKAFRYVTVNKNGECEEIDEQTVHERRESFVRGMCAEITLKKTPIKKLRKARQASLCRSGHTDIDVREGFNKADWLPDSFTITRTTQTHISGWVYSEDDLTRVLTSHSDAFSCRFVSWYRGRGLGNSFDSKRIAWKREDIEPDCPFTIDSYQVRHCPHGMKLKRLTEVRDSFRESEKLEKGLPRSVTCHARLKIRRVTLYEDFRLNPEDKTKKIMFEKMGCAKQMINQGQEIITSNRIYLQLPLPAAHRNHTVPHIEENNETKMSSEEGIQEAEPIKSMLSKEQKEISYCEPKLGLKEIDDTTSSVGDAFQMVTLPVNEAETNVNQWKVEQSFIVDTVNKALRSDIQPINRRECNQVKKNEEFQFEIRPPQKRTHILASCKVDCPARIKVKRVSLYESFRLEEGDSRRKKDDKMLMVKDMINNRADGLQATAAIFMQLPLAAAHRNHHVSVPVEDSQQEISSHLLANHQYHVDNQQQYQHMSWLPPCFIVTTCEAAYVTGWVHSEEEYLQVLERHRLAFGCAFLAWSNDKERTFKAEADRRVMWKKDFIDPGCPLTVHHSLILACAYSDQGKGKSQVSSIQNLQAHDLPCLAPGIGEGIIQVPPELVPDGTSLEIQYCDTAHQYSELQSLIKQDETFIILTGSEFDDWLHGRLGVGLTEWQFEVLMAAWQTGTGAGWQAEWRSEGWMVG</sequence>
<organism evidence="2 3">
    <name type="scientific">Elysia crispata</name>
    <name type="common">lettuce slug</name>
    <dbReference type="NCBI Taxonomy" id="231223"/>
    <lineage>
        <taxon>Eukaryota</taxon>
        <taxon>Metazoa</taxon>
        <taxon>Spiralia</taxon>
        <taxon>Lophotrochozoa</taxon>
        <taxon>Mollusca</taxon>
        <taxon>Gastropoda</taxon>
        <taxon>Heterobranchia</taxon>
        <taxon>Euthyneura</taxon>
        <taxon>Panpulmonata</taxon>
        <taxon>Sacoglossa</taxon>
        <taxon>Placobranchoidea</taxon>
        <taxon>Plakobranchidae</taxon>
        <taxon>Elysia</taxon>
    </lineage>
</organism>
<feature type="compositionally biased region" description="Basic and acidic residues" evidence="1">
    <location>
        <begin position="15"/>
        <end position="29"/>
    </location>
</feature>
<feature type="region of interest" description="Disordered" evidence="1">
    <location>
        <begin position="15"/>
        <end position="43"/>
    </location>
</feature>
<dbReference type="InterPro" id="IPR029309">
    <property type="entry name" value="CaRF"/>
</dbReference>
<dbReference type="Proteomes" id="UP001283361">
    <property type="component" value="Unassembled WGS sequence"/>
</dbReference>
<comment type="caution">
    <text evidence="2">The sequence shown here is derived from an EMBL/GenBank/DDBJ whole genome shotgun (WGS) entry which is preliminary data.</text>
</comment>
<dbReference type="PANTHER" id="PTHR47456:SF1">
    <property type="entry name" value="PHD-TYPE DOMAIN-CONTAINING PROTEIN"/>
    <property type="match status" value="1"/>
</dbReference>
<reference evidence="2" key="1">
    <citation type="journal article" date="2023" name="G3 (Bethesda)">
        <title>A reference genome for the long-term kleptoplast-retaining sea slug Elysia crispata morphotype clarki.</title>
        <authorList>
            <person name="Eastman K.E."/>
            <person name="Pendleton A.L."/>
            <person name="Shaikh M.A."/>
            <person name="Suttiyut T."/>
            <person name="Ogas R."/>
            <person name="Tomko P."/>
            <person name="Gavelis G."/>
            <person name="Widhalm J.R."/>
            <person name="Wisecaver J.H."/>
        </authorList>
    </citation>
    <scope>NUCLEOTIDE SEQUENCE</scope>
    <source>
        <strain evidence="2">ECLA1</strain>
    </source>
</reference>
<protein>
    <submittedName>
        <fullName evidence="2">Uncharacterized protein</fullName>
    </submittedName>
</protein>
<dbReference type="PANTHER" id="PTHR47456">
    <property type="entry name" value="PHD-TYPE DOMAIN-CONTAINING PROTEIN"/>
    <property type="match status" value="1"/>
</dbReference>